<dbReference type="PANTHER" id="PTHR45668">
    <property type="entry name" value="SERINE/THREONINE-PROTEIN PHOSPHATASE 5-RELATED"/>
    <property type="match status" value="1"/>
</dbReference>
<dbReference type="Gene3D" id="3.60.21.10">
    <property type="match status" value="1"/>
</dbReference>
<dbReference type="GO" id="GO:0005634">
    <property type="term" value="C:nucleus"/>
    <property type="evidence" value="ECO:0007669"/>
    <property type="project" value="UniProtKB-SubCell"/>
</dbReference>
<comment type="subcellular location">
    <subcellularLocation>
        <location evidence="4">Cell membrane</location>
    </subcellularLocation>
    <subcellularLocation>
        <location evidence="5">Cytoplasm</location>
    </subcellularLocation>
    <subcellularLocation>
        <location evidence="3">Nucleus</location>
    </subcellularLocation>
</comment>
<evidence type="ECO:0000256" key="3">
    <source>
        <dbReference type="ARBA" id="ARBA00004123"/>
    </source>
</evidence>
<evidence type="ECO:0000313" key="26">
    <source>
        <dbReference type="RefSeq" id="XP_011503611.1"/>
    </source>
</evidence>
<dbReference type="InterPro" id="IPR029052">
    <property type="entry name" value="Metallo-depent_PP-like"/>
</dbReference>
<dbReference type="CDD" id="cd07417">
    <property type="entry name" value="MPP_PP5_C"/>
    <property type="match status" value="1"/>
</dbReference>
<keyword evidence="16" id="KW-0904">Protein phosphatase</keyword>
<keyword evidence="25" id="KW-1185">Reference proteome</keyword>
<reference evidence="26" key="1">
    <citation type="submission" date="2025-08" db="UniProtKB">
        <authorList>
            <consortium name="RefSeq"/>
        </authorList>
    </citation>
    <scope>IDENTIFICATION</scope>
</reference>
<organism evidence="25 26">
    <name type="scientific">Ceratosolen solmsi marchali</name>
    <dbReference type="NCBI Taxonomy" id="326594"/>
    <lineage>
        <taxon>Eukaryota</taxon>
        <taxon>Metazoa</taxon>
        <taxon>Ecdysozoa</taxon>
        <taxon>Arthropoda</taxon>
        <taxon>Hexapoda</taxon>
        <taxon>Insecta</taxon>
        <taxon>Pterygota</taxon>
        <taxon>Neoptera</taxon>
        <taxon>Endopterygota</taxon>
        <taxon>Hymenoptera</taxon>
        <taxon>Apocrita</taxon>
        <taxon>Proctotrupomorpha</taxon>
        <taxon>Chalcidoidea</taxon>
        <taxon>Agaonidae</taxon>
        <taxon>Agaoninae</taxon>
        <taxon>Ceratosolen</taxon>
    </lineage>
</organism>
<keyword evidence="11" id="KW-0479">Metal-binding</keyword>
<dbReference type="RefSeq" id="XP_011503611.1">
    <property type="nucleotide sequence ID" value="XM_011505309.1"/>
</dbReference>
<feature type="repeat" description="TPR" evidence="23">
    <location>
        <begin position="19"/>
        <end position="52"/>
    </location>
</feature>
<feature type="active site" description="Proton donor/acceptor" evidence="22">
    <location>
        <position position="295"/>
    </location>
</feature>
<evidence type="ECO:0000256" key="21">
    <source>
        <dbReference type="ARBA" id="ARBA00075685"/>
    </source>
</evidence>
<evidence type="ECO:0000256" key="12">
    <source>
        <dbReference type="ARBA" id="ARBA00022737"/>
    </source>
</evidence>
<dbReference type="InterPro" id="IPR004843">
    <property type="entry name" value="Calcineurin-like_PHP"/>
</dbReference>
<evidence type="ECO:0000256" key="2">
    <source>
        <dbReference type="ARBA" id="ARBA00001946"/>
    </source>
</evidence>
<dbReference type="PRINTS" id="PR00114">
    <property type="entry name" value="STPHPHTASE"/>
</dbReference>
<dbReference type="PIRSF" id="PIRSF033096">
    <property type="entry name" value="PPPtase_5"/>
    <property type="match status" value="1"/>
</dbReference>
<dbReference type="KEGG" id="csol:105366762"/>
<sequence length="490" mass="56299">MGENAEHTRVPSPEDITQAEKYKEEANKFFKHQNYDAAISLYTKAIELNPTIAIYYGNRSFAYLKTECFGYALIDATKSLELDRNYVKGYYRRAAANMPLGKFKLALKDYETVMKARPKDKDAKLKFTECNKIVKILAFEKAIAVEENKKTIADSVKLEAMTIADEYTGPKLEDDKVTLKFMQDLIQWYKNENKLHQKYAFKILLDIKVLFMSQPSLIDITVPDNEKFTICGDIHGQFYDLLNIFELNGLPSNTNPYLFNGDFVDRGSFSVECIFTLFGFKLLYPKYFFMSRGNHESATMNHMYGFEGEVKAKYSAKMADLFTEVYNWLPLAHCINEKILVMHGGLFSRDDVTLKEIREIDRNRQPPDEGLMCELLWSDPQPQKGRAPSKRGVGIQFGPDVTKNFLKLNNLDYIVRSHEVKKDGYELVHNGKCVTVFSAPNYCDTIGNLGAFITLTGNNMRPTFTMYEAVPHPNVRPMAYANSLLKYMYQ</sequence>
<evidence type="ECO:0000259" key="24">
    <source>
        <dbReference type="SMART" id="SM00156"/>
    </source>
</evidence>
<keyword evidence="10" id="KW-0963">Cytoplasm</keyword>
<dbReference type="PANTHER" id="PTHR45668:SF5">
    <property type="entry name" value="SERINE_THREONINE-PROTEIN PHOSPHATASE 5"/>
    <property type="match status" value="1"/>
</dbReference>
<evidence type="ECO:0000256" key="11">
    <source>
        <dbReference type="ARBA" id="ARBA00022723"/>
    </source>
</evidence>
<evidence type="ECO:0000256" key="16">
    <source>
        <dbReference type="ARBA" id="ARBA00022912"/>
    </source>
</evidence>
<keyword evidence="14 23" id="KW-0802">TPR repeat</keyword>
<accession>A0AAJ7E0W7</accession>
<gene>
    <name evidence="26" type="primary">LOC105366762</name>
</gene>
<feature type="repeat" description="TPR" evidence="23">
    <location>
        <begin position="87"/>
        <end position="120"/>
    </location>
</feature>
<keyword evidence="12" id="KW-0677">Repeat</keyword>
<dbReference type="InterPro" id="IPR041753">
    <property type="entry name" value="PP5_C"/>
</dbReference>
<dbReference type="GO" id="GO:0005737">
    <property type="term" value="C:cytoplasm"/>
    <property type="evidence" value="ECO:0007669"/>
    <property type="project" value="UniProtKB-SubCell"/>
</dbReference>
<dbReference type="SMART" id="SM00156">
    <property type="entry name" value="PP2Ac"/>
    <property type="match status" value="1"/>
</dbReference>
<dbReference type="SMART" id="SM00028">
    <property type="entry name" value="TPR"/>
    <property type="match status" value="3"/>
</dbReference>
<evidence type="ECO:0000256" key="17">
    <source>
        <dbReference type="ARBA" id="ARBA00022990"/>
    </source>
</evidence>
<dbReference type="FunFam" id="3.60.21.10:FF:000017">
    <property type="entry name" value="Serine/threonine-protein phosphatase"/>
    <property type="match status" value="1"/>
</dbReference>
<evidence type="ECO:0000256" key="18">
    <source>
        <dbReference type="ARBA" id="ARBA00023136"/>
    </source>
</evidence>
<proteinExistence type="inferred from homology"/>
<dbReference type="InterPro" id="IPR019734">
    <property type="entry name" value="TPR_rpt"/>
</dbReference>
<dbReference type="Pfam" id="PF00149">
    <property type="entry name" value="Metallophos"/>
    <property type="match status" value="1"/>
</dbReference>
<evidence type="ECO:0000256" key="15">
    <source>
        <dbReference type="ARBA" id="ARBA00022842"/>
    </source>
</evidence>
<dbReference type="Gene3D" id="1.25.40.10">
    <property type="entry name" value="Tetratricopeptide repeat domain"/>
    <property type="match status" value="1"/>
</dbReference>
<comment type="cofactor">
    <cofactor evidence="2">
        <name>Mg(2+)</name>
        <dbReference type="ChEBI" id="CHEBI:18420"/>
    </cofactor>
</comment>
<comment type="cofactor">
    <cofactor evidence="1">
        <name>Mn(2+)</name>
        <dbReference type="ChEBI" id="CHEBI:29035"/>
    </cofactor>
</comment>
<dbReference type="GO" id="GO:0046872">
    <property type="term" value="F:metal ion binding"/>
    <property type="evidence" value="ECO:0007669"/>
    <property type="project" value="UniProtKB-KW"/>
</dbReference>
<evidence type="ECO:0000256" key="14">
    <source>
        <dbReference type="ARBA" id="ARBA00022803"/>
    </source>
</evidence>
<name>A0AAJ7E0W7_9HYME</name>
<keyword evidence="19" id="KW-0464">Manganese</keyword>
<dbReference type="CTD" id="49779"/>
<dbReference type="InterPro" id="IPR013235">
    <property type="entry name" value="PPP_dom"/>
</dbReference>
<dbReference type="GeneID" id="105366762"/>
<evidence type="ECO:0000313" key="25">
    <source>
        <dbReference type="Proteomes" id="UP000695007"/>
    </source>
</evidence>
<keyword evidence="13" id="KW-0378">Hydrolase</keyword>
<evidence type="ECO:0000256" key="5">
    <source>
        <dbReference type="ARBA" id="ARBA00004496"/>
    </source>
</evidence>
<evidence type="ECO:0000256" key="9">
    <source>
        <dbReference type="ARBA" id="ARBA00022475"/>
    </source>
</evidence>
<feature type="domain" description="Serine/threonine specific protein phosphatases" evidence="24">
    <location>
        <begin position="195"/>
        <end position="471"/>
    </location>
</feature>
<keyword evidence="9" id="KW-1003">Cell membrane</keyword>
<dbReference type="SUPFAM" id="SSF48452">
    <property type="entry name" value="TPR-like"/>
    <property type="match status" value="1"/>
</dbReference>
<dbReference type="PROSITE" id="PS50005">
    <property type="entry name" value="TPR"/>
    <property type="match status" value="2"/>
</dbReference>
<dbReference type="FunFam" id="1.25.40.10:FF:000055">
    <property type="entry name" value="Serine/threonine-protein phosphatase"/>
    <property type="match status" value="1"/>
</dbReference>
<keyword evidence="18" id="KW-0472">Membrane</keyword>
<dbReference type="Pfam" id="PF08321">
    <property type="entry name" value="PPP5"/>
    <property type="match status" value="1"/>
</dbReference>
<keyword evidence="17" id="KW-0007">Acetylation</keyword>
<comment type="similarity">
    <text evidence="6">Belongs to the PPP phosphatase family. PP-5 (PP-T) subfamily.</text>
</comment>
<evidence type="ECO:0000256" key="19">
    <source>
        <dbReference type="ARBA" id="ARBA00023211"/>
    </source>
</evidence>
<keyword evidence="15" id="KW-0460">Magnesium</keyword>
<evidence type="ECO:0000256" key="23">
    <source>
        <dbReference type="PROSITE-ProRule" id="PRU00339"/>
    </source>
</evidence>
<dbReference type="EC" id="3.1.3.16" evidence="7"/>
<evidence type="ECO:0000256" key="13">
    <source>
        <dbReference type="ARBA" id="ARBA00022801"/>
    </source>
</evidence>
<dbReference type="InterPro" id="IPR051134">
    <property type="entry name" value="PPP_phosphatase"/>
</dbReference>
<evidence type="ECO:0000256" key="1">
    <source>
        <dbReference type="ARBA" id="ARBA00001936"/>
    </source>
</evidence>
<protein>
    <recommendedName>
        <fullName evidence="8">Serine/threonine-protein phosphatase 5</fullName>
        <ecNumber evidence="7">3.1.3.16</ecNumber>
    </recommendedName>
    <alternativeName>
        <fullName evidence="21">Protein phosphatase T</fullName>
    </alternativeName>
</protein>
<evidence type="ECO:0000256" key="20">
    <source>
        <dbReference type="ARBA" id="ARBA00023242"/>
    </source>
</evidence>
<evidence type="ECO:0000256" key="8">
    <source>
        <dbReference type="ARBA" id="ARBA00020001"/>
    </source>
</evidence>
<dbReference type="Proteomes" id="UP000695007">
    <property type="component" value="Unplaced"/>
</dbReference>
<evidence type="ECO:0000256" key="6">
    <source>
        <dbReference type="ARBA" id="ARBA00008786"/>
    </source>
</evidence>
<evidence type="ECO:0000256" key="10">
    <source>
        <dbReference type="ARBA" id="ARBA00022490"/>
    </source>
</evidence>
<keyword evidence="20" id="KW-0539">Nucleus</keyword>
<dbReference type="AlphaFoldDB" id="A0AAJ7E0W7"/>
<dbReference type="InterPro" id="IPR011990">
    <property type="entry name" value="TPR-like_helical_dom_sf"/>
</dbReference>
<dbReference type="GO" id="GO:0005886">
    <property type="term" value="C:plasma membrane"/>
    <property type="evidence" value="ECO:0007669"/>
    <property type="project" value="UniProtKB-SubCell"/>
</dbReference>
<dbReference type="SUPFAM" id="SSF56300">
    <property type="entry name" value="Metallo-dependent phosphatases"/>
    <property type="match status" value="1"/>
</dbReference>
<dbReference type="GO" id="GO:0004722">
    <property type="term" value="F:protein serine/threonine phosphatase activity"/>
    <property type="evidence" value="ECO:0007669"/>
    <property type="project" value="UniProtKB-EC"/>
</dbReference>
<dbReference type="InterPro" id="IPR006186">
    <property type="entry name" value="Ser/Thr-sp_prot-phosphatase"/>
</dbReference>
<evidence type="ECO:0000256" key="7">
    <source>
        <dbReference type="ARBA" id="ARBA00013081"/>
    </source>
</evidence>
<evidence type="ECO:0000256" key="22">
    <source>
        <dbReference type="PIRSR" id="PIRSR033096-1"/>
    </source>
</evidence>
<evidence type="ECO:0000256" key="4">
    <source>
        <dbReference type="ARBA" id="ARBA00004236"/>
    </source>
</evidence>